<feature type="chain" id="PRO_5003591369" description="Lipoprotein" evidence="1">
    <location>
        <begin position="20"/>
        <end position="154"/>
    </location>
</feature>
<dbReference type="PROSITE" id="PS51257">
    <property type="entry name" value="PROKAR_LIPOPROTEIN"/>
    <property type="match status" value="1"/>
</dbReference>
<evidence type="ECO:0000313" key="3">
    <source>
        <dbReference type="Proteomes" id="UP000012046"/>
    </source>
</evidence>
<comment type="caution">
    <text evidence="2">The sequence shown here is derived from an EMBL/GenBank/DDBJ whole genome shotgun (WGS) entry which is preliminary data.</text>
</comment>
<dbReference type="Proteomes" id="UP000012046">
    <property type="component" value="Unassembled WGS sequence"/>
</dbReference>
<organism evidence="2 3">
    <name type="scientific">Alishewanella jeotgali KCTC 22429</name>
    <dbReference type="NCBI Taxonomy" id="1129374"/>
    <lineage>
        <taxon>Bacteria</taxon>
        <taxon>Pseudomonadati</taxon>
        <taxon>Pseudomonadota</taxon>
        <taxon>Gammaproteobacteria</taxon>
        <taxon>Alteromonadales</taxon>
        <taxon>Alteromonadaceae</taxon>
        <taxon>Alishewanella</taxon>
    </lineage>
</organism>
<keyword evidence="1" id="KW-0732">Signal</keyword>
<dbReference type="RefSeq" id="WP_008951315.1">
    <property type="nucleotide sequence ID" value="NZ_AHTH01000045.1"/>
</dbReference>
<evidence type="ECO:0000256" key="1">
    <source>
        <dbReference type="SAM" id="SignalP"/>
    </source>
</evidence>
<protein>
    <recommendedName>
        <fullName evidence="4">Lipoprotein</fullName>
    </recommendedName>
</protein>
<sequence>MKKIISIITLLFISSCSFGDNSAVKKYEFMGCNWLINAEYKFVSGSFQRDPQNVNEKFRAITFYSEPFTAVDFEHHSREDSFGYLELISSFKVNGFNIGIYLVKTERLFMGAEIKNVHRWTYVIKEQSIASFYNIELEEFKEIATECINFPEDL</sequence>
<name>H3ZH43_9ALTE</name>
<evidence type="ECO:0000313" key="2">
    <source>
        <dbReference type="EMBL" id="EHR40183.1"/>
    </source>
</evidence>
<gene>
    <name evidence="2" type="ORF">AJE_13465</name>
</gene>
<proteinExistence type="predicted"/>
<feature type="signal peptide" evidence="1">
    <location>
        <begin position="1"/>
        <end position="19"/>
    </location>
</feature>
<dbReference type="EMBL" id="AHTH01000045">
    <property type="protein sequence ID" value="EHR40183.1"/>
    <property type="molecule type" value="Genomic_DNA"/>
</dbReference>
<dbReference type="AlphaFoldDB" id="H3ZH43"/>
<evidence type="ECO:0008006" key="4">
    <source>
        <dbReference type="Google" id="ProtNLM"/>
    </source>
</evidence>
<keyword evidence="3" id="KW-1185">Reference proteome</keyword>
<accession>H3ZH43</accession>
<reference evidence="2 3" key="1">
    <citation type="journal article" date="2012" name="J. Bacteriol.">
        <title>Genome Sequence of Extracellular-Protease-Producing Alishewanella jeotgali Isolated from Traditional Korean Fermented Seafood.</title>
        <authorList>
            <person name="Jung J."/>
            <person name="Chun J."/>
            <person name="Park W."/>
        </authorList>
    </citation>
    <scope>NUCLEOTIDE SEQUENCE [LARGE SCALE GENOMIC DNA]</scope>
    <source>
        <strain evidence="2 3">KCTC 22429</strain>
    </source>
</reference>